<dbReference type="Proteomes" id="UP000639338">
    <property type="component" value="Unassembled WGS sequence"/>
</dbReference>
<dbReference type="EMBL" id="JACMRX010000004">
    <property type="protein sequence ID" value="KAF7991649.1"/>
    <property type="molecule type" value="Genomic_DNA"/>
</dbReference>
<keyword evidence="1" id="KW-0732">Signal</keyword>
<accession>A0A835CPA2</accession>
<evidence type="ECO:0008006" key="4">
    <source>
        <dbReference type="Google" id="ProtNLM"/>
    </source>
</evidence>
<proteinExistence type="predicted"/>
<comment type="caution">
    <text evidence="2">The sequence shown here is derived from an EMBL/GenBank/DDBJ whole genome shotgun (WGS) entry which is preliminary data.</text>
</comment>
<sequence>MIKLYFLISICVLFTGIIGSPWNTPVRETREVESQLFPGEIDESFQVWITGPPSGDIVACYIENKQNSEYYLNFKYYDRESKQKRLILPADEFFYARASDNTCSFKIRSINYDFFDTWQITTEYENGDGSISSFVDEITIVHKIYIFPSDTVYVRRHETVILDFEVGRKIAGECHLRNLDARNEEEKNADYFDNYTKENFKLQQKRTCAFKITDADDETFKRWMMEHTYDPDDYYINRDLISFKVEEKLNKIVNTY</sequence>
<keyword evidence="3" id="KW-1185">Reference proteome</keyword>
<feature type="chain" id="PRO_5032297450" description="Odorant-binding protein" evidence="1">
    <location>
        <begin position="20"/>
        <end position="256"/>
    </location>
</feature>
<protein>
    <recommendedName>
        <fullName evidence="4">Odorant-binding protein</fullName>
    </recommendedName>
</protein>
<gene>
    <name evidence="2" type="ORF">HCN44_010450</name>
</gene>
<name>A0A835CPA2_APHGI</name>
<evidence type="ECO:0000313" key="2">
    <source>
        <dbReference type="EMBL" id="KAF7991649.1"/>
    </source>
</evidence>
<evidence type="ECO:0000256" key="1">
    <source>
        <dbReference type="SAM" id="SignalP"/>
    </source>
</evidence>
<evidence type="ECO:0000313" key="3">
    <source>
        <dbReference type="Proteomes" id="UP000639338"/>
    </source>
</evidence>
<reference evidence="2 3" key="1">
    <citation type="submission" date="2020-08" db="EMBL/GenBank/DDBJ databases">
        <title>Aphidius gifuensis genome sequencing and assembly.</title>
        <authorList>
            <person name="Du Z."/>
        </authorList>
    </citation>
    <scope>NUCLEOTIDE SEQUENCE [LARGE SCALE GENOMIC DNA]</scope>
    <source>
        <strain evidence="2">YNYX2018</strain>
        <tissue evidence="2">Adults</tissue>
    </source>
</reference>
<dbReference type="AlphaFoldDB" id="A0A835CPA2"/>
<feature type="signal peptide" evidence="1">
    <location>
        <begin position="1"/>
        <end position="19"/>
    </location>
</feature>
<organism evidence="2 3">
    <name type="scientific">Aphidius gifuensis</name>
    <name type="common">Parasitoid wasp</name>
    <dbReference type="NCBI Taxonomy" id="684658"/>
    <lineage>
        <taxon>Eukaryota</taxon>
        <taxon>Metazoa</taxon>
        <taxon>Ecdysozoa</taxon>
        <taxon>Arthropoda</taxon>
        <taxon>Hexapoda</taxon>
        <taxon>Insecta</taxon>
        <taxon>Pterygota</taxon>
        <taxon>Neoptera</taxon>
        <taxon>Endopterygota</taxon>
        <taxon>Hymenoptera</taxon>
        <taxon>Apocrita</taxon>
        <taxon>Ichneumonoidea</taxon>
        <taxon>Braconidae</taxon>
        <taxon>Aphidiinae</taxon>
        <taxon>Aphidius</taxon>
    </lineage>
</organism>